<keyword evidence="1" id="KW-0812">Transmembrane</keyword>
<dbReference type="AlphaFoldDB" id="A0A2Z2HY49"/>
<evidence type="ECO:0000313" key="3">
    <source>
        <dbReference type="Proteomes" id="UP000250088"/>
    </source>
</evidence>
<sequence>MATTALLRLESRGYFRSSLVLVALFAIVGVFLFAAFPGFADEAELIEEAFPPFLAGLLGFEALHTIEGFVSGYVYPLLWIVFAGIYVAYLSAGTVVRDVRERRMDLTLSYPISRESVVLQKVAALWVPLVVLNVGLIAVVFAGVTVLGESIDPVALAMVHLLSIPYLLVCAGIGIVLSVTLDRIETAQVSALGLVFVLWLVEGLSEMDPDYEWLGVVAPSRYYDPSAILVHGEYAYADAGILLIAFLALLAVAIVIFTRRDL</sequence>
<organism evidence="2 3">
    <name type="scientific">Natrarchaeobaculum aegyptiacum</name>
    <dbReference type="NCBI Taxonomy" id="745377"/>
    <lineage>
        <taxon>Archaea</taxon>
        <taxon>Methanobacteriati</taxon>
        <taxon>Methanobacteriota</taxon>
        <taxon>Stenosarchaea group</taxon>
        <taxon>Halobacteria</taxon>
        <taxon>Halobacteriales</taxon>
        <taxon>Natrialbaceae</taxon>
        <taxon>Natrarchaeobaculum</taxon>
    </lineage>
</organism>
<feature type="transmembrane region" description="Helical" evidence="1">
    <location>
        <begin position="234"/>
        <end position="257"/>
    </location>
</feature>
<dbReference type="EMBL" id="CP019893">
    <property type="protein sequence ID" value="ARS90657.1"/>
    <property type="molecule type" value="Genomic_DNA"/>
</dbReference>
<evidence type="ECO:0000256" key="1">
    <source>
        <dbReference type="SAM" id="Phobius"/>
    </source>
</evidence>
<feature type="transmembrane region" description="Helical" evidence="1">
    <location>
        <begin position="154"/>
        <end position="177"/>
    </location>
</feature>
<dbReference type="RefSeq" id="WP_086889030.1">
    <property type="nucleotide sequence ID" value="NZ_CP019893.1"/>
</dbReference>
<dbReference type="OrthoDB" id="204776at2157"/>
<dbReference type="PANTHER" id="PTHR43471:SF12">
    <property type="entry name" value="HYPOTHETICAL MEMBRANE PROTEIN, CONSERVED"/>
    <property type="match status" value="1"/>
</dbReference>
<feature type="transmembrane region" description="Helical" evidence="1">
    <location>
        <begin position="20"/>
        <end position="40"/>
    </location>
</feature>
<evidence type="ECO:0000313" key="2">
    <source>
        <dbReference type="EMBL" id="ARS90657.1"/>
    </source>
</evidence>
<proteinExistence type="predicted"/>
<gene>
    <name evidence="2" type="ORF">B1756_13590</name>
</gene>
<dbReference type="GO" id="GO:0005886">
    <property type="term" value="C:plasma membrane"/>
    <property type="evidence" value="ECO:0007669"/>
    <property type="project" value="UniProtKB-SubCell"/>
</dbReference>
<accession>A0A2Z2HY49</accession>
<dbReference type="Pfam" id="PF12679">
    <property type="entry name" value="ABC2_membrane_2"/>
    <property type="match status" value="1"/>
</dbReference>
<name>A0A2Z2HY49_9EURY</name>
<reference evidence="3" key="1">
    <citation type="submission" date="2017-02" db="EMBL/GenBank/DDBJ databases">
        <title>Natronthermophilus aegyptiacus gen. nov.,sp. nov., an aerobic, extremely halophilic alkalithermophilic archaeon isolated from the athalassohaline Wadi An Natrun, Egypt.</title>
        <authorList>
            <person name="Zhao B."/>
        </authorList>
    </citation>
    <scope>NUCLEOTIDE SEQUENCE [LARGE SCALE GENOMIC DNA]</scope>
    <source>
        <strain evidence="3">JW/NM-HA 15</strain>
    </source>
</reference>
<keyword evidence="1" id="KW-0472">Membrane</keyword>
<protein>
    <submittedName>
        <fullName evidence="2">ABC transporter permease</fullName>
    </submittedName>
</protein>
<keyword evidence="1" id="KW-1133">Transmembrane helix</keyword>
<dbReference type="Proteomes" id="UP000250088">
    <property type="component" value="Chromosome"/>
</dbReference>
<dbReference type="KEGG" id="naj:B1756_13590"/>
<keyword evidence="3" id="KW-1185">Reference proteome</keyword>
<feature type="transmembrane region" description="Helical" evidence="1">
    <location>
        <begin position="184"/>
        <end position="201"/>
    </location>
</feature>
<dbReference type="GO" id="GO:0140359">
    <property type="term" value="F:ABC-type transporter activity"/>
    <property type="evidence" value="ECO:0007669"/>
    <property type="project" value="InterPro"/>
</dbReference>
<feature type="transmembrane region" description="Helical" evidence="1">
    <location>
        <begin position="73"/>
        <end position="96"/>
    </location>
</feature>
<dbReference type="GeneID" id="32895128"/>
<dbReference type="PANTHER" id="PTHR43471">
    <property type="entry name" value="ABC TRANSPORTER PERMEASE"/>
    <property type="match status" value="1"/>
</dbReference>
<feature type="transmembrane region" description="Helical" evidence="1">
    <location>
        <begin position="123"/>
        <end position="148"/>
    </location>
</feature>